<gene>
    <name evidence="2" type="ORF">H0H28_05480</name>
</gene>
<keyword evidence="3" id="KW-1185">Reference proteome</keyword>
<organism evidence="2 3">
    <name type="scientific">Corynebacterium sanguinis</name>
    <dbReference type="NCBI Taxonomy" id="2594913"/>
    <lineage>
        <taxon>Bacteria</taxon>
        <taxon>Bacillati</taxon>
        <taxon>Actinomycetota</taxon>
        <taxon>Actinomycetes</taxon>
        <taxon>Mycobacteriales</taxon>
        <taxon>Corynebacteriaceae</taxon>
        <taxon>Corynebacterium</taxon>
    </lineage>
</organism>
<dbReference type="AlphaFoldDB" id="A0A838WR61"/>
<evidence type="ECO:0000256" key="1">
    <source>
        <dbReference type="ARBA" id="ARBA00023172"/>
    </source>
</evidence>
<dbReference type="GO" id="GO:0015074">
    <property type="term" value="P:DNA integration"/>
    <property type="evidence" value="ECO:0007669"/>
    <property type="project" value="InterPro"/>
</dbReference>
<proteinExistence type="predicted"/>
<keyword evidence="1" id="KW-0233">DNA recombination</keyword>
<dbReference type="GO" id="GO:0003677">
    <property type="term" value="F:DNA binding"/>
    <property type="evidence" value="ECO:0007669"/>
    <property type="project" value="InterPro"/>
</dbReference>
<sequence>MSDFIENSAGQTDISFNSTLGEVLVSLWDLYREADKQGRGIGVEEVFSPNFIEAGSHGLDVGNHQRIVRRKVATRVGQVVNPEWNPSETVHLNFGSSSELGFYTPNEVETFRNQAESLTSELQRNRLLAGMALSAGAGLRKAEMLRLKVGDLRVEHGVTLVEVSDLSKRADGRSIGGCPILCVRGLGLQVVRESVGVCHG</sequence>
<comment type="caution">
    <text evidence="2">The sequence shown here is derived from an EMBL/GenBank/DDBJ whole genome shotgun (WGS) entry which is preliminary data.</text>
</comment>
<name>A0A838WR61_9CORY</name>
<dbReference type="RefSeq" id="WP_181729695.1">
    <property type="nucleotide sequence ID" value="NZ_JACEOR010000206.1"/>
</dbReference>
<dbReference type="Proteomes" id="UP000580709">
    <property type="component" value="Unassembled WGS sequence"/>
</dbReference>
<reference evidence="2 3" key="1">
    <citation type="submission" date="2020-07" db="EMBL/GenBank/DDBJ databases">
        <authorList>
            <person name="Khare M."/>
        </authorList>
    </citation>
    <scope>NUCLEOTIDE SEQUENCE [LARGE SCALE GENOMIC DNA]</scope>
    <source>
        <strain evidence="2 3">P8776</strain>
    </source>
</reference>
<dbReference type="GO" id="GO:0006310">
    <property type="term" value="P:DNA recombination"/>
    <property type="evidence" value="ECO:0007669"/>
    <property type="project" value="UniProtKB-KW"/>
</dbReference>
<accession>A0A838WR61</accession>
<dbReference type="Gene3D" id="1.10.443.10">
    <property type="entry name" value="Intergrase catalytic core"/>
    <property type="match status" value="1"/>
</dbReference>
<evidence type="ECO:0000313" key="3">
    <source>
        <dbReference type="Proteomes" id="UP000580709"/>
    </source>
</evidence>
<dbReference type="EMBL" id="JACEOR010000206">
    <property type="protein sequence ID" value="MBA4504782.1"/>
    <property type="molecule type" value="Genomic_DNA"/>
</dbReference>
<protein>
    <submittedName>
        <fullName evidence="2">Uncharacterized protein</fullName>
    </submittedName>
</protein>
<dbReference type="SUPFAM" id="SSF56349">
    <property type="entry name" value="DNA breaking-rejoining enzymes"/>
    <property type="match status" value="1"/>
</dbReference>
<dbReference type="InterPro" id="IPR011010">
    <property type="entry name" value="DNA_brk_join_enz"/>
</dbReference>
<evidence type="ECO:0000313" key="2">
    <source>
        <dbReference type="EMBL" id="MBA4504782.1"/>
    </source>
</evidence>
<dbReference type="InterPro" id="IPR013762">
    <property type="entry name" value="Integrase-like_cat_sf"/>
</dbReference>